<dbReference type="Proteomes" id="UP000247702">
    <property type="component" value="Unassembled WGS sequence"/>
</dbReference>
<sequence>MSEQNLFVSAFQAEFLLKILAKFHISKVQNTKHTGLDSISKSGTPIRSPELHFEVQNSISRQTINLKLYFEADHCPKLHFEAETFCFSPFFRSGTPFRGRTIQIQNSIQGPKLYFKQTIKSRIPLGADYNISKNSFRGGLLRSGSRSGTRSRLKMDPISRRTRFASFWRLLEEFEVIDFPDIYQTNFED</sequence>
<accession>A0A2Z6SQR6</accession>
<name>A0A2Z6SQR6_9GLOM</name>
<dbReference type="EMBL" id="BEXD01004368">
    <property type="protein sequence ID" value="GBC10259.1"/>
    <property type="molecule type" value="Genomic_DNA"/>
</dbReference>
<organism evidence="1 2">
    <name type="scientific">Rhizophagus clarus</name>
    <dbReference type="NCBI Taxonomy" id="94130"/>
    <lineage>
        <taxon>Eukaryota</taxon>
        <taxon>Fungi</taxon>
        <taxon>Fungi incertae sedis</taxon>
        <taxon>Mucoromycota</taxon>
        <taxon>Glomeromycotina</taxon>
        <taxon>Glomeromycetes</taxon>
        <taxon>Glomerales</taxon>
        <taxon>Glomeraceae</taxon>
        <taxon>Rhizophagus</taxon>
    </lineage>
</organism>
<evidence type="ECO:0000313" key="2">
    <source>
        <dbReference type="Proteomes" id="UP000247702"/>
    </source>
</evidence>
<keyword evidence="2" id="KW-1185">Reference proteome</keyword>
<evidence type="ECO:0000313" key="1">
    <source>
        <dbReference type="EMBL" id="GBC10259.1"/>
    </source>
</evidence>
<reference evidence="1 2" key="1">
    <citation type="submission" date="2017-11" db="EMBL/GenBank/DDBJ databases">
        <title>The genome of Rhizophagus clarus HR1 reveals common genetic basis of auxotrophy among arbuscular mycorrhizal fungi.</title>
        <authorList>
            <person name="Kobayashi Y."/>
        </authorList>
    </citation>
    <scope>NUCLEOTIDE SEQUENCE [LARGE SCALE GENOMIC DNA]</scope>
    <source>
        <strain evidence="1 2">HR1</strain>
    </source>
</reference>
<gene>
    <name evidence="1" type="ORF">RclHR1_09480009</name>
</gene>
<protein>
    <submittedName>
        <fullName evidence="1">Uncharacterized protein</fullName>
    </submittedName>
</protein>
<comment type="caution">
    <text evidence="1">The sequence shown here is derived from an EMBL/GenBank/DDBJ whole genome shotgun (WGS) entry which is preliminary data.</text>
</comment>
<proteinExistence type="predicted"/>
<dbReference type="AlphaFoldDB" id="A0A2Z6SQR6"/>